<reference evidence="3" key="1">
    <citation type="journal article" date="2021" name="PeerJ">
        <title>Extensive microbial diversity within the chicken gut microbiome revealed by metagenomics and culture.</title>
        <authorList>
            <person name="Gilroy R."/>
            <person name="Ravi A."/>
            <person name="Getino M."/>
            <person name="Pursley I."/>
            <person name="Horton D.L."/>
            <person name="Alikhan N.F."/>
            <person name="Baker D."/>
            <person name="Gharbi K."/>
            <person name="Hall N."/>
            <person name="Watson M."/>
            <person name="Adriaenssens E.M."/>
            <person name="Foster-Nyarko E."/>
            <person name="Jarju S."/>
            <person name="Secka A."/>
            <person name="Antonio M."/>
            <person name="Oren A."/>
            <person name="Chaudhuri R.R."/>
            <person name="La Ragione R."/>
            <person name="Hildebrand F."/>
            <person name="Pallen M.J."/>
        </authorList>
    </citation>
    <scope>NUCLEOTIDE SEQUENCE</scope>
    <source>
        <strain evidence="3">Gambia2-208</strain>
    </source>
</reference>
<proteinExistence type="predicted"/>
<accession>A0A9D1ZHM2</accession>
<dbReference type="AlphaFoldDB" id="A0A9D1ZHM2"/>
<dbReference type="Proteomes" id="UP000886851">
    <property type="component" value="Unassembled WGS sequence"/>
</dbReference>
<keyword evidence="1" id="KW-0175">Coiled coil</keyword>
<feature type="coiled-coil region" evidence="1">
    <location>
        <begin position="31"/>
        <end position="58"/>
    </location>
</feature>
<name>A0A9D1ZHM2_9BACE</name>
<reference evidence="3" key="2">
    <citation type="submission" date="2021-04" db="EMBL/GenBank/DDBJ databases">
        <authorList>
            <person name="Gilroy R."/>
        </authorList>
    </citation>
    <scope>NUCLEOTIDE SEQUENCE</scope>
    <source>
        <strain evidence="3">Gambia2-208</strain>
    </source>
</reference>
<evidence type="ECO:0000256" key="1">
    <source>
        <dbReference type="SAM" id="Coils"/>
    </source>
</evidence>
<sequence length="169" mass="18879">MQTILNDIELDWAELKCLAQAMQAGGDPSLAKVAQRNIRQMQRHLEDLAAALQNIDDAKVPQSEPLRQTLSTPTPPPPTPPHEEKAPILAERIRPAGDLRHALSLNDSFRFSRELFGGDTSRMNEVLTQIGQAGSLDKAQEIFAREVHPEEGNEAANDFTELLKKYFDR</sequence>
<feature type="region of interest" description="Disordered" evidence="2">
    <location>
        <begin position="59"/>
        <end position="84"/>
    </location>
</feature>
<evidence type="ECO:0000256" key="2">
    <source>
        <dbReference type="SAM" id="MobiDB-lite"/>
    </source>
</evidence>
<organism evidence="3 4">
    <name type="scientific">Candidatus Bacteroides pullicola</name>
    <dbReference type="NCBI Taxonomy" id="2838475"/>
    <lineage>
        <taxon>Bacteria</taxon>
        <taxon>Pseudomonadati</taxon>
        <taxon>Bacteroidota</taxon>
        <taxon>Bacteroidia</taxon>
        <taxon>Bacteroidales</taxon>
        <taxon>Bacteroidaceae</taxon>
        <taxon>Bacteroides</taxon>
    </lineage>
</organism>
<comment type="caution">
    <text evidence="3">The sequence shown here is derived from an EMBL/GenBank/DDBJ whole genome shotgun (WGS) entry which is preliminary data.</text>
</comment>
<gene>
    <name evidence="3" type="ORF">H9824_04390</name>
</gene>
<protein>
    <submittedName>
        <fullName evidence="3">Uncharacterized protein</fullName>
    </submittedName>
</protein>
<evidence type="ECO:0000313" key="3">
    <source>
        <dbReference type="EMBL" id="HIY87931.1"/>
    </source>
</evidence>
<dbReference type="EMBL" id="DXCV01000033">
    <property type="protein sequence ID" value="HIY87931.1"/>
    <property type="molecule type" value="Genomic_DNA"/>
</dbReference>
<evidence type="ECO:0000313" key="4">
    <source>
        <dbReference type="Proteomes" id="UP000886851"/>
    </source>
</evidence>